<dbReference type="Pfam" id="PF00521">
    <property type="entry name" value="DNA_topoisoIV"/>
    <property type="match status" value="1"/>
</dbReference>
<dbReference type="NCBIfam" id="NF004044">
    <property type="entry name" value="PRK05561.1"/>
    <property type="match status" value="1"/>
</dbReference>
<feature type="domain" description="Topo IIA-type catalytic" evidence="10">
    <location>
        <begin position="33"/>
        <end position="528"/>
    </location>
</feature>
<dbReference type="Gene3D" id="3.90.199.10">
    <property type="entry name" value="Topoisomerase II, domain 5"/>
    <property type="match status" value="1"/>
</dbReference>
<dbReference type="PANTHER" id="PTHR43493">
    <property type="entry name" value="DNA GYRASE/TOPOISOMERASE SUBUNIT A"/>
    <property type="match status" value="1"/>
</dbReference>
<reference evidence="11 12" key="1">
    <citation type="journal article" date="2024" name="Environ. Microbiol.">
        <title>Novel evolutionary insights on the interactions of the Holosporales (Alphaproteobacteria) with eukaryotic hosts from comparative genomics.</title>
        <authorList>
            <person name="Giovannini M."/>
            <person name="Petroni G."/>
            <person name="Castelli M."/>
        </authorList>
    </citation>
    <scope>NUCLEOTIDE SEQUENCE [LARGE SCALE GENOMIC DNA]</scope>
    <source>
        <strain evidence="11 12">US_Bl 15I1</strain>
    </source>
</reference>
<dbReference type="InterPro" id="IPR013758">
    <property type="entry name" value="Topo_IIA_A/C_ab"/>
</dbReference>
<dbReference type="Pfam" id="PF03989">
    <property type="entry name" value="DNA_gyraseA_C"/>
    <property type="match status" value="6"/>
</dbReference>
<evidence type="ECO:0000313" key="12">
    <source>
        <dbReference type="Proteomes" id="UP001330434"/>
    </source>
</evidence>
<comment type="catalytic activity">
    <reaction evidence="1 8 9">
        <text>ATP-dependent breakage, passage and rejoining of double-stranded DNA.</text>
        <dbReference type="EC" id="5.6.2.2"/>
    </reaction>
</comment>
<dbReference type="CDD" id="cd00187">
    <property type="entry name" value="TOP4c"/>
    <property type="match status" value="1"/>
</dbReference>
<evidence type="ECO:0000256" key="7">
    <source>
        <dbReference type="ARBA" id="ARBA00023235"/>
    </source>
</evidence>
<dbReference type="InterPro" id="IPR013757">
    <property type="entry name" value="Topo_IIA_A_a_sf"/>
</dbReference>
<evidence type="ECO:0000256" key="8">
    <source>
        <dbReference type="HAMAP-Rule" id="MF_01897"/>
    </source>
</evidence>
<sequence length="899" mass="100473">MTLENRIQVVSVEEEMKNSYLDYAMSVIVSRAIPDARDGLKPVHRRILYSMYESGFDHNKPHKKSARIVGDVIAKYHPHGTEAVYDTIVRMAQDFSMRVTLVDGQGNFGSMDGDPPAAMRYTEARLSKPAHFLLSDIDKETVDFMPNYDDTTTMPVVLPTRIPNLLVNGAGGIAVGMATNIPPHNLGELIDACCALIDNPDLTLEDLMTYVHGPDFPTGGIIVGTRGIYNGFKTGRGSITIRSRTHIEDVRKDRPAIIVSEIPYQINKSRMIERIAELVRNKELEGISDIRDESDRDGVRVVIELKRDAIPEVVLNRLFVMTPLQTSFGINMLALRGGRPLQMGLKDILETFVEFREEVITRRTRYELKKARERSHVLIGLALAVANLDEMIQTIRTAPDPQTARERILSKRWPALDVDPLIRLIDEPGFPIIDGTYQMSELQAKAILDLRLHRLTGLERDKIANELGAIVEEIKDYLEILSSRVRLLGILKDELIDVKNQFATPRKTAIQPFELSADEEDLIQKEDMVVTISLGGYIKRVPLSTYRAQKRGGKGRSGMATRDEDVVSQVFVLNTHTPVLFFSSKGRVFEMKVYKLPLGNPQARGKAMINLLPLETGETITTIMPMPEDQTAWENMHIMFVTSSGDVRRNALSNFTNIRSNGKIAMKLEGEERLISVCSCEDETDVLLTTKSGRCIRFEATDVRQFASRSSTGVRGIRLKKDDEVVSMSILKRGEFTIEERDAFLKQKRQVEGTEIATTDVVLSEERLAEMETQEEFILTVSENGFGKRSSSYEYRVSNRGGQGIASMDVTAKTGGVVDSFPVLDTDHIMLVTAGGQLIRCPVHDIRVAGRKTQGVTLFRVSDGENVVSVARLAEDESSEEEEIIEDAGIVRDAPEDAS</sequence>
<name>A0ABZ2C594_9PROT</name>
<dbReference type="HAMAP" id="MF_01897">
    <property type="entry name" value="GyrA"/>
    <property type="match status" value="1"/>
</dbReference>
<keyword evidence="5 8" id="KW-0799">Topoisomerase</keyword>
<keyword evidence="7 8" id="KW-0413">Isomerase</keyword>
<comment type="function">
    <text evidence="8">A type II topoisomerase that negatively supercoils closed circular double-stranded (ds) DNA in an ATP-dependent manner to modulate DNA topology and maintain chromosomes in an underwound state. Negative supercoiling favors strand separation, and DNA replication, transcription, recombination and repair, all of which involve strand separation. Also able to catalyze the interconversion of other topological isomers of dsDNA rings, including catenanes and knotted rings. Type II topoisomerases break and join 2 DNA strands simultaneously in an ATP-dependent manner.</text>
</comment>
<dbReference type="InterPro" id="IPR035516">
    <property type="entry name" value="Gyrase/topoIV_suA_C"/>
</dbReference>
<dbReference type="RefSeq" id="WP_331255467.1">
    <property type="nucleotide sequence ID" value="NZ_CP133270.1"/>
</dbReference>
<evidence type="ECO:0000256" key="1">
    <source>
        <dbReference type="ARBA" id="ARBA00000185"/>
    </source>
</evidence>
<keyword evidence="4 8" id="KW-0067">ATP-binding</keyword>
<evidence type="ECO:0000256" key="9">
    <source>
        <dbReference type="PROSITE-ProRule" id="PRU01384"/>
    </source>
</evidence>
<dbReference type="InterPro" id="IPR005743">
    <property type="entry name" value="GyrA"/>
</dbReference>
<organism evidence="11 12">
    <name type="scientific">Candidatus Bealeia paramacronuclearis</name>
    <dbReference type="NCBI Taxonomy" id="1921001"/>
    <lineage>
        <taxon>Bacteria</taxon>
        <taxon>Pseudomonadati</taxon>
        <taxon>Pseudomonadota</taxon>
        <taxon>Alphaproteobacteria</taxon>
        <taxon>Holosporales</taxon>
        <taxon>Holosporaceae</taxon>
        <taxon>Candidatus Bealeia</taxon>
    </lineage>
</organism>
<protein>
    <recommendedName>
        <fullName evidence="8">DNA gyrase subunit A</fullName>
        <ecNumber evidence="8">5.6.2.2</ecNumber>
    </recommendedName>
</protein>
<dbReference type="PROSITE" id="PS52040">
    <property type="entry name" value="TOPO_IIA"/>
    <property type="match status" value="1"/>
</dbReference>
<keyword evidence="8" id="KW-0963">Cytoplasm</keyword>
<feature type="active site" description="O-(5'-phospho-DNA)-tyrosine intermediate" evidence="8 9">
    <location>
        <position position="121"/>
    </location>
</feature>
<keyword evidence="12" id="KW-1185">Reference proteome</keyword>
<dbReference type="InterPro" id="IPR050220">
    <property type="entry name" value="Type_II_DNA_Topoisomerases"/>
</dbReference>
<dbReference type="NCBIfam" id="TIGR01063">
    <property type="entry name" value="gyrA"/>
    <property type="match status" value="1"/>
</dbReference>
<comment type="subunit">
    <text evidence="8">Heterotetramer, composed of two GyrA and two GyrB chains. In the heterotetramer, GyrA contains the active site tyrosine that forms a transient covalent intermediate with DNA, while GyrB binds cofactors and catalyzes ATP hydrolysis.</text>
</comment>
<proteinExistence type="inferred from homology"/>
<evidence type="ECO:0000256" key="3">
    <source>
        <dbReference type="ARBA" id="ARBA00022741"/>
    </source>
</evidence>
<dbReference type="Gene3D" id="1.10.268.10">
    <property type="entry name" value="Topoisomerase, domain 3"/>
    <property type="match status" value="1"/>
</dbReference>
<evidence type="ECO:0000256" key="4">
    <source>
        <dbReference type="ARBA" id="ARBA00022840"/>
    </source>
</evidence>
<dbReference type="InterPro" id="IPR002205">
    <property type="entry name" value="Topo_IIA_dom_A"/>
</dbReference>
<keyword evidence="3 8" id="KW-0547">Nucleotide-binding</keyword>
<dbReference type="EMBL" id="CP133270">
    <property type="protein sequence ID" value="WVX66617.1"/>
    <property type="molecule type" value="Genomic_DNA"/>
</dbReference>
<dbReference type="EC" id="5.6.2.2" evidence="8"/>
<dbReference type="Gene3D" id="2.120.10.90">
    <property type="entry name" value="DNA gyrase/topoisomerase IV, subunit A, C-terminal"/>
    <property type="match status" value="1"/>
</dbReference>
<comment type="subcellular location">
    <subcellularLocation>
        <location evidence="8">Cytoplasm</location>
    </subcellularLocation>
</comment>
<dbReference type="NCBIfam" id="NF004043">
    <property type="entry name" value="PRK05560.1"/>
    <property type="match status" value="1"/>
</dbReference>
<evidence type="ECO:0000313" key="11">
    <source>
        <dbReference type="EMBL" id="WVX66617.1"/>
    </source>
</evidence>
<comment type="similarity">
    <text evidence="2 8">Belongs to the type II topoisomerase GyrA/ParC subunit family.</text>
</comment>
<dbReference type="InterPro" id="IPR013760">
    <property type="entry name" value="Topo_IIA-like_dom_sf"/>
</dbReference>
<accession>A0ABZ2C594</accession>
<dbReference type="InterPro" id="IPR006691">
    <property type="entry name" value="GyrA/parC_rep"/>
</dbReference>
<feature type="short sequence motif" description="GyrA-box" evidence="8">
    <location>
        <begin position="549"/>
        <end position="555"/>
    </location>
</feature>
<evidence type="ECO:0000259" key="10">
    <source>
        <dbReference type="PROSITE" id="PS52040"/>
    </source>
</evidence>
<dbReference type="SUPFAM" id="SSF101904">
    <property type="entry name" value="GyrA/ParC C-terminal domain-like"/>
    <property type="match status" value="1"/>
</dbReference>
<comment type="miscellaneous">
    <text evidence="8">Few gyrases are as efficient as E.coli at forming negative supercoils. Not all organisms have 2 type II topoisomerases; in organisms with a single type II topoisomerase this enzyme also has to decatenate newly replicated chromosomes.</text>
</comment>
<dbReference type="SMART" id="SM00434">
    <property type="entry name" value="TOP4c"/>
    <property type="match status" value="1"/>
</dbReference>
<dbReference type="SUPFAM" id="SSF56719">
    <property type="entry name" value="Type II DNA topoisomerase"/>
    <property type="match status" value="1"/>
</dbReference>
<gene>
    <name evidence="8" type="primary">gyrA</name>
    <name evidence="11" type="ORF">Bealeia1_00796</name>
</gene>
<evidence type="ECO:0000256" key="6">
    <source>
        <dbReference type="ARBA" id="ARBA00023125"/>
    </source>
</evidence>
<keyword evidence="6 8" id="KW-0238">DNA-binding</keyword>
<evidence type="ECO:0000256" key="5">
    <source>
        <dbReference type="ARBA" id="ARBA00023029"/>
    </source>
</evidence>
<dbReference type="PANTHER" id="PTHR43493:SF5">
    <property type="entry name" value="DNA GYRASE SUBUNIT A, CHLOROPLASTIC_MITOCHONDRIAL"/>
    <property type="match status" value="1"/>
</dbReference>
<dbReference type="Proteomes" id="UP001330434">
    <property type="component" value="Chromosome"/>
</dbReference>
<evidence type="ECO:0000256" key="2">
    <source>
        <dbReference type="ARBA" id="ARBA00008263"/>
    </source>
</evidence>
<dbReference type="Gene3D" id="3.30.1360.40">
    <property type="match status" value="1"/>
</dbReference>